<accession>A0ABC8SYB8</accession>
<keyword evidence="3" id="KW-1185">Reference proteome</keyword>
<comment type="caution">
    <text evidence="2">The sequence shown here is derived from an EMBL/GenBank/DDBJ whole genome shotgun (WGS) entry which is preliminary data.</text>
</comment>
<evidence type="ECO:0000313" key="2">
    <source>
        <dbReference type="EMBL" id="CAK9160815.1"/>
    </source>
</evidence>
<feature type="compositionally biased region" description="Basic and acidic residues" evidence="1">
    <location>
        <begin position="1"/>
        <end position="19"/>
    </location>
</feature>
<evidence type="ECO:0000313" key="3">
    <source>
        <dbReference type="Proteomes" id="UP001642360"/>
    </source>
</evidence>
<evidence type="ECO:0000256" key="1">
    <source>
        <dbReference type="SAM" id="MobiDB-lite"/>
    </source>
</evidence>
<dbReference type="AlphaFoldDB" id="A0ABC8SYB8"/>
<proteinExistence type="predicted"/>
<feature type="non-terminal residue" evidence="2">
    <location>
        <position position="1"/>
    </location>
</feature>
<gene>
    <name evidence="2" type="ORF">ILEXP_LOCUS29601</name>
</gene>
<dbReference type="Proteomes" id="UP001642360">
    <property type="component" value="Unassembled WGS sequence"/>
</dbReference>
<dbReference type="EMBL" id="CAUOFW020003586">
    <property type="protein sequence ID" value="CAK9160815.1"/>
    <property type="molecule type" value="Genomic_DNA"/>
</dbReference>
<feature type="region of interest" description="Disordered" evidence="1">
    <location>
        <begin position="1"/>
        <end position="20"/>
    </location>
</feature>
<sequence>DVKEPEESREKGEASKKLATEATQIAEKIAPLWPLSGTMLQRSTSQPHNRRLFTQHAC</sequence>
<name>A0ABC8SYB8_9AQUA</name>
<protein>
    <submittedName>
        <fullName evidence="2">Uncharacterized protein</fullName>
    </submittedName>
</protein>
<reference evidence="2 3" key="1">
    <citation type="submission" date="2024-02" db="EMBL/GenBank/DDBJ databases">
        <authorList>
            <person name="Vignale AGUSTIN F."/>
            <person name="Sosa J E."/>
            <person name="Modenutti C."/>
        </authorList>
    </citation>
    <scope>NUCLEOTIDE SEQUENCE [LARGE SCALE GENOMIC DNA]</scope>
</reference>
<organism evidence="2 3">
    <name type="scientific">Ilex paraguariensis</name>
    <name type="common">yerba mate</name>
    <dbReference type="NCBI Taxonomy" id="185542"/>
    <lineage>
        <taxon>Eukaryota</taxon>
        <taxon>Viridiplantae</taxon>
        <taxon>Streptophyta</taxon>
        <taxon>Embryophyta</taxon>
        <taxon>Tracheophyta</taxon>
        <taxon>Spermatophyta</taxon>
        <taxon>Magnoliopsida</taxon>
        <taxon>eudicotyledons</taxon>
        <taxon>Gunneridae</taxon>
        <taxon>Pentapetalae</taxon>
        <taxon>asterids</taxon>
        <taxon>campanulids</taxon>
        <taxon>Aquifoliales</taxon>
        <taxon>Aquifoliaceae</taxon>
        <taxon>Ilex</taxon>
    </lineage>
</organism>